<dbReference type="CDD" id="cd00167">
    <property type="entry name" value="SANT"/>
    <property type="match status" value="1"/>
</dbReference>
<dbReference type="GO" id="GO:0005634">
    <property type="term" value="C:nucleus"/>
    <property type="evidence" value="ECO:0007669"/>
    <property type="project" value="UniProtKB-SubCell"/>
</dbReference>
<protein>
    <submittedName>
        <fullName evidence="6">MYB transcription factor 15</fullName>
    </submittedName>
</protein>
<dbReference type="AlphaFoldDB" id="A0A096ZX81"/>
<dbReference type="EMBL" id="KF769480">
    <property type="protein sequence ID" value="AIS35932.1"/>
    <property type="molecule type" value="mRNA"/>
</dbReference>
<comment type="subcellular location">
    <subcellularLocation>
        <location evidence="1">Nucleus</location>
    </subcellularLocation>
</comment>
<dbReference type="GO" id="GO:0006355">
    <property type="term" value="P:regulation of DNA-templated transcription"/>
    <property type="evidence" value="ECO:0007669"/>
    <property type="project" value="TreeGrafter"/>
</dbReference>
<dbReference type="GO" id="GO:0000976">
    <property type="term" value="F:transcription cis-regulatory region binding"/>
    <property type="evidence" value="ECO:0007669"/>
    <property type="project" value="TreeGrafter"/>
</dbReference>
<dbReference type="GO" id="GO:0030154">
    <property type="term" value="P:cell differentiation"/>
    <property type="evidence" value="ECO:0007669"/>
    <property type="project" value="TreeGrafter"/>
</dbReference>
<feature type="domain" description="HTH myb-type" evidence="5">
    <location>
        <begin position="1"/>
        <end position="31"/>
    </location>
</feature>
<dbReference type="Pfam" id="PF00249">
    <property type="entry name" value="Myb_DNA-binding"/>
    <property type="match status" value="1"/>
</dbReference>
<reference evidence="6" key="1">
    <citation type="submission" date="2013-10" db="EMBL/GenBank/DDBJ databases">
        <title>Trio of R2R3-MYB Transcription Factors Regulate Flower Pigmentation Patterning Spatially and Temporally in Phalaenopsis Orchids.</title>
        <authorList>
            <person name="Hsu C.-C."/>
            <person name="Chen Y.-Y."/>
            <person name="Tsai W.-C."/>
            <person name="Chen W.-H."/>
            <person name="Chen H.-H."/>
        </authorList>
    </citation>
    <scope>NUCLEOTIDE SEQUENCE</scope>
</reference>
<keyword evidence="3" id="KW-0539">Nucleus</keyword>
<evidence type="ECO:0000259" key="5">
    <source>
        <dbReference type="PROSITE" id="PS51294"/>
    </source>
</evidence>
<dbReference type="PROSITE" id="PS50090">
    <property type="entry name" value="MYB_LIKE"/>
    <property type="match status" value="1"/>
</dbReference>
<organism evidence="6">
    <name type="scientific">Phalaenopsis equestris</name>
    <name type="common">Moth orchid</name>
    <dbReference type="NCBI Taxonomy" id="78828"/>
    <lineage>
        <taxon>Eukaryota</taxon>
        <taxon>Viridiplantae</taxon>
        <taxon>Streptophyta</taxon>
        <taxon>Embryophyta</taxon>
        <taxon>Tracheophyta</taxon>
        <taxon>Spermatophyta</taxon>
        <taxon>Magnoliopsida</taxon>
        <taxon>Liliopsida</taxon>
        <taxon>Asparagales</taxon>
        <taxon>Orchidaceae</taxon>
        <taxon>Epidendroideae</taxon>
        <taxon>Vandeae</taxon>
        <taxon>Aeridinae</taxon>
        <taxon>Phalaenopsis</taxon>
    </lineage>
</organism>
<feature type="domain" description="Myb-like" evidence="4">
    <location>
        <begin position="1"/>
        <end position="27"/>
    </location>
</feature>
<dbReference type="InterPro" id="IPR001005">
    <property type="entry name" value="SANT/Myb"/>
</dbReference>
<keyword evidence="2" id="KW-0238">DNA-binding</keyword>
<dbReference type="PANTHER" id="PTHR47998:SF87">
    <property type="entry name" value="MYB TRANSCRIPTION FACTOR"/>
    <property type="match status" value="1"/>
</dbReference>
<evidence type="ECO:0000256" key="1">
    <source>
        <dbReference type="ARBA" id="ARBA00004123"/>
    </source>
</evidence>
<dbReference type="SUPFAM" id="SSF46689">
    <property type="entry name" value="Homeodomain-like"/>
    <property type="match status" value="1"/>
</dbReference>
<accession>A0A096ZX81</accession>
<evidence type="ECO:0000313" key="6">
    <source>
        <dbReference type="EMBL" id="AIS35932.1"/>
    </source>
</evidence>
<evidence type="ECO:0000259" key="4">
    <source>
        <dbReference type="PROSITE" id="PS50090"/>
    </source>
</evidence>
<evidence type="ECO:0000256" key="2">
    <source>
        <dbReference type="ARBA" id="ARBA00023125"/>
    </source>
</evidence>
<dbReference type="PROSITE" id="PS51294">
    <property type="entry name" value="HTH_MYB"/>
    <property type="match status" value="1"/>
</dbReference>
<dbReference type="InterPro" id="IPR017930">
    <property type="entry name" value="Myb_dom"/>
</dbReference>
<dbReference type="InterPro" id="IPR015495">
    <property type="entry name" value="Myb_TF_plants"/>
</dbReference>
<name>A0A096ZX81_PHAEQ</name>
<dbReference type="Gene3D" id="1.10.10.60">
    <property type="entry name" value="Homeodomain-like"/>
    <property type="match status" value="1"/>
</dbReference>
<dbReference type="InterPro" id="IPR009057">
    <property type="entry name" value="Homeodomain-like_sf"/>
</dbReference>
<proteinExistence type="evidence at transcript level"/>
<sequence length="126" mass="14097">GNRWSLIAGQLPGRTDNEIKNYWRTRIQKKVKDGESVGCSSSPITNDEGSFYNNTGLRVGLEEAMGAQPSHPIYPNANPQEPFFPAYSESNFGGTYLSVEDFWSTQSFNGVHRDSSMNYDACGFDW</sequence>
<dbReference type="PANTHER" id="PTHR47998">
    <property type="entry name" value="TRANSCRIPTION FACTOR MYB51-LIKE ISOFORM X1"/>
    <property type="match status" value="1"/>
</dbReference>
<feature type="non-terminal residue" evidence="6">
    <location>
        <position position="1"/>
    </location>
</feature>
<evidence type="ECO:0000256" key="3">
    <source>
        <dbReference type="ARBA" id="ARBA00023242"/>
    </source>
</evidence>
<gene>
    <name evidence="6" type="primary">MYB15</name>
</gene>